<dbReference type="OrthoDB" id="338970at2759"/>
<proteinExistence type="predicted"/>
<evidence type="ECO:0000313" key="2">
    <source>
        <dbReference type="Proteomes" id="UP000789396"/>
    </source>
</evidence>
<gene>
    <name evidence="1" type="ORF">RFULGI_LOCUS11686</name>
</gene>
<feature type="non-terminal residue" evidence="1">
    <location>
        <position position="1"/>
    </location>
</feature>
<organism evidence="1 2">
    <name type="scientific">Racocetra fulgida</name>
    <dbReference type="NCBI Taxonomy" id="60492"/>
    <lineage>
        <taxon>Eukaryota</taxon>
        <taxon>Fungi</taxon>
        <taxon>Fungi incertae sedis</taxon>
        <taxon>Mucoromycota</taxon>
        <taxon>Glomeromycotina</taxon>
        <taxon>Glomeromycetes</taxon>
        <taxon>Diversisporales</taxon>
        <taxon>Gigasporaceae</taxon>
        <taxon>Racocetra</taxon>
    </lineage>
</organism>
<sequence length="213" mass="24620">ADRGQDRYKEVIPEAVPFRQENIIPLPARLREIVESRFIDNAHYVLVIATDKAIYVFGFSSNPDGIIFHDMSSDRYRTDYSKKEIGSIIGTDDGRIFLIDAGELCELVYEAYYIQKDAALKLIGTYSINDDKSMMLKETPAMLKTKEPNGLYILEVHDPPPQNQQPIPQQTRLEYQKFRYFHGIFFAQRREGGIEMLSTTCPNYGLMFSRFIQ</sequence>
<dbReference type="EMBL" id="CAJVPZ010026032">
    <property type="protein sequence ID" value="CAG8724455.1"/>
    <property type="molecule type" value="Genomic_DNA"/>
</dbReference>
<feature type="non-terminal residue" evidence="1">
    <location>
        <position position="213"/>
    </location>
</feature>
<dbReference type="Proteomes" id="UP000789396">
    <property type="component" value="Unassembled WGS sequence"/>
</dbReference>
<keyword evidence="2" id="KW-1185">Reference proteome</keyword>
<reference evidence="1" key="1">
    <citation type="submission" date="2021-06" db="EMBL/GenBank/DDBJ databases">
        <authorList>
            <person name="Kallberg Y."/>
            <person name="Tangrot J."/>
            <person name="Rosling A."/>
        </authorList>
    </citation>
    <scope>NUCLEOTIDE SEQUENCE</scope>
    <source>
        <strain evidence="1">IN212</strain>
    </source>
</reference>
<accession>A0A9N9I7Y3</accession>
<evidence type="ECO:0000313" key="1">
    <source>
        <dbReference type="EMBL" id="CAG8724455.1"/>
    </source>
</evidence>
<protein>
    <submittedName>
        <fullName evidence="1">12085_t:CDS:1</fullName>
    </submittedName>
</protein>
<name>A0A9N9I7Y3_9GLOM</name>
<comment type="caution">
    <text evidence="1">The sequence shown here is derived from an EMBL/GenBank/DDBJ whole genome shotgun (WGS) entry which is preliminary data.</text>
</comment>
<dbReference type="AlphaFoldDB" id="A0A9N9I7Y3"/>